<gene>
    <name evidence="2" type="ORF">CVT25_000882</name>
</gene>
<protein>
    <submittedName>
        <fullName evidence="2">Uncharacterized protein</fullName>
    </submittedName>
</protein>
<sequence>MGVNCALSFAKIDTVDVKINKHIDMIFLIMHKSIFNILLQALVLIQQIAASFFSSPPFSSILLFKT</sequence>
<evidence type="ECO:0000256" key="1">
    <source>
        <dbReference type="SAM" id="Phobius"/>
    </source>
</evidence>
<comment type="caution">
    <text evidence="2">The sequence shown here is derived from an EMBL/GenBank/DDBJ whole genome shotgun (WGS) entry which is preliminary data.</text>
</comment>
<dbReference type="InParanoid" id="A0A409XEU9"/>
<keyword evidence="1" id="KW-1133">Transmembrane helix</keyword>
<name>A0A409XEU9_PSICY</name>
<dbReference type="STRING" id="93625.A0A409XEU9"/>
<feature type="transmembrane region" description="Helical" evidence="1">
    <location>
        <begin position="34"/>
        <end position="53"/>
    </location>
</feature>
<keyword evidence="1" id="KW-0812">Transmembrane</keyword>
<evidence type="ECO:0000313" key="3">
    <source>
        <dbReference type="Proteomes" id="UP000283269"/>
    </source>
</evidence>
<dbReference type="OrthoDB" id="28947at2759"/>
<reference evidence="2 3" key="1">
    <citation type="journal article" date="2018" name="Evol. Lett.">
        <title>Horizontal gene cluster transfer increased hallucinogenic mushroom diversity.</title>
        <authorList>
            <person name="Reynolds H.T."/>
            <person name="Vijayakumar V."/>
            <person name="Gluck-Thaler E."/>
            <person name="Korotkin H.B."/>
            <person name="Matheny P.B."/>
            <person name="Slot J.C."/>
        </authorList>
    </citation>
    <scope>NUCLEOTIDE SEQUENCE [LARGE SCALE GENOMIC DNA]</scope>
    <source>
        <strain evidence="2 3">2631</strain>
    </source>
</reference>
<proteinExistence type="predicted"/>
<dbReference type="Proteomes" id="UP000283269">
    <property type="component" value="Unassembled WGS sequence"/>
</dbReference>
<dbReference type="AlphaFoldDB" id="A0A409XEU9"/>
<accession>A0A409XEU9</accession>
<organism evidence="2 3">
    <name type="scientific">Psilocybe cyanescens</name>
    <dbReference type="NCBI Taxonomy" id="93625"/>
    <lineage>
        <taxon>Eukaryota</taxon>
        <taxon>Fungi</taxon>
        <taxon>Dikarya</taxon>
        <taxon>Basidiomycota</taxon>
        <taxon>Agaricomycotina</taxon>
        <taxon>Agaricomycetes</taxon>
        <taxon>Agaricomycetidae</taxon>
        <taxon>Agaricales</taxon>
        <taxon>Agaricineae</taxon>
        <taxon>Strophariaceae</taxon>
        <taxon>Psilocybe</taxon>
    </lineage>
</organism>
<dbReference type="EMBL" id="NHYD01001912">
    <property type="protein sequence ID" value="PPQ89290.1"/>
    <property type="molecule type" value="Genomic_DNA"/>
</dbReference>
<keyword evidence="3" id="KW-1185">Reference proteome</keyword>
<evidence type="ECO:0000313" key="2">
    <source>
        <dbReference type="EMBL" id="PPQ89290.1"/>
    </source>
</evidence>
<keyword evidence="1" id="KW-0472">Membrane</keyword>